<feature type="region of interest" description="Disordered" evidence="1">
    <location>
        <begin position="149"/>
        <end position="170"/>
    </location>
</feature>
<dbReference type="EMBL" id="GL732650">
    <property type="protein sequence ID" value="EFX68685.1"/>
    <property type="molecule type" value="Genomic_DNA"/>
</dbReference>
<accession>E9HHS7</accession>
<sequence>MNSTVDALFNLVAIPLAFHELCVSIMIELNSSNRSRSRHRFHLNFSRATIRIIVAVSARPPLSVCQCRLMRDGYSLSKVFQNEKGEKEVTVLSSSANQAASFLNELGRSLCRIVTAPVPDDDDNNNNSTTVATKQQQLLNSTESNLLLRIPSSSDQGRQPEPNGHDRTRF</sequence>
<protein>
    <submittedName>
        <fullName evidence="2">Uncharacterized protein</fullName>
    </submittedName>
</protein>
<evidence type="ECO:0000313" key="3">
    <source>
        <dbReference type="Proteomes" id="UP000000305"/>
    </source>
</evidence>
<dbReference type="AlphaFoldDB" id="E9HHS7"/>
<name>E9HHS7_DAPPU</name>
<dbReference type="InParanoid" id="E9HHS7"/>
<organism evidence="2 3">
    <name type="scientific">Daphnia pulex</name>
    <name type="common">Water flea</name>
    <dbReference type="NCBI Taxonomy" id="6669"/>
    <lineage>
        <taxon>Eukaryota</taxon>
        <taxon>Metazoa</taxon>
        <taxon>Ecdysozoa</taxon>
        <taxon>Arthropoda</taxon>
        <taxon>Crustacea</taxon>
        <taxon>Branchiopoda</taxon>
        <taxon>Diplostraca</taxon>
        <taxon>Cladocera</taxon>
        <taxon>Anomopoda</taxon>
        <taxon>Daphniidae</taxon>
        <taxon>Daphnia</taxon>
    </lineage>
</organism>
<dbReference type="Proteomes" id="UP000000305">
    <property type="component" value="Unassembled WGS sequence"/>
</dbReference>
<proteinExistence type="predicted"/>
<gene>
    <name evidence="2" type="ORF">DAPPUDRAFT_259745</name>
</gene>
<evidence type="ECO:0000256" key="1">
    <source>
        <dbReference type="SAM" id="MobiDB-lite"/>
    </source>
</evidence>
<reference evidence="2 3" key="1">
    <citation type="journal article" date="2011" name="Science">
        <title>The ecoresponsive genome of Daphnia pulex.</title>
        <authorList>
            <person name="Colbourne J.K."/>
            <person name="Pfrender M.E."/>
            <person name="Gilbert D."/>
            <person name="Thomas W.K."/>
            <person name="Tucker A."/>
            <person name="Oakley T.H."/>
            <person name="Tokishita S."/>
            <person name="Aerts A."/>
            <person name="Arnold G.J."/>
            <person name="Basu M.K."/>
            <person name="Bauer D.J."/>
            <person name="Caceres C.E."/>
            <person name="Carmel L."/>
            <person name="Casola C."/>
            <person name="Choi J.H."/>
            <person name="Detter J.C."/>
            <person name="Dong Q."/>
            <person name="Dusheyko S."/>
            <person name="Eads B.D."/>
            <person name="Frohlich T."/>
            <person name="Geiler-Samerotte K.A."/>
            <person name="Gerlach D."/>
            <person name="Hatcher P."/>
            <person name="Jogdeo S."/>
            <person name="Krijgsveld J."/>
            <person name="Kriventseva E.V."/>
            <person name="Kultz D."/>
            <person name="Laforsch C."/>
            <person name="Lindquist E."/>
            <person name="Lopez J."/>
            <person name="Manak J.R."/>
            <person name="Muller J."/>
            <person name="Pangilinan J."/>
            <person name="Patwardhan R.P."/>
            <person name="Pitluck S."/>
            <person name="Pritham E.J."/>
            <person name="Rechtsteiner A."/>
            <person name="Rho M."/>
            <person name="Rogozin I.B."/>
            <person name="Sakarya O."/>
            <person name="Salamov A."/>
            <person name="Schaack S."/>
            <person name="Shapiro H."/>
            <person name="Shiga Y."/>
            <person name="Skalitzky C."/>
            <person name="Smith Z."/>
            <person name="Souvorov A."/>
            <person name="Sung W."/>
            <person name="Tang Z."/>
            <person name="Tsuchiya D."/>
            <person name="Tu H."/>
            <person name="Vos H."/>
            <person name="Wang M."/>
            <person name="Wolf Y.I."/>
            <person name="Yamagata H."/>
            <person name="Yamada T."/>
            <person name="Ye Y."/>
            <person name="Shaw J.R."/>
            <person name="Andrews J."/>
            <person name="Crease T.J."/>
            <person name="Tang H."/>
            <person name="Lucas S.M."/>
            <person name="Robertson H.M."/>
            <person name="Bork P."/>
            <person name="Koonin E.V."/>
            <person name="Zdobnov E.M."/>
            <person name="Grigoriev I.V."/>
            <person name="Lynch M."/>
            <person name="Boore J.L."/>
        </authorList>
    </citation>
    <scope>NUCLEOTIDE SEQUENCE [LARGE SCALE GENOMIC DNA]</scope>
</reference>
<keyword evidence="3" id="KW-1185">Reference proteome</keyword>
<dbReference type="KEGG" id="dpx:DAPPUDRAFT_259745"/>
<dbReference type="HOGENOM" id="CLU_1572184_0_0_1"/>
<evidence type="ECO:0000313" key="2">
    <source>
        <dbReference type="EMBL" id="EFX68685.1"/>
    </source>
</evidence>